<keyword evidence="5 9" id="KW-0479">Metal-binding</keyword>
<evidence type="ECO:0000256" key="5">
    <source>
        <dbReference type="ARBA" id="ARBA00022723"/>
    </source>
</evidence>
<dbReference type="GO" id="GO:0046872">
    <property type="term" value="F:metal ion binding"/>
    <property type="evidence" value="ECO:0007669"/>
    <property type="project" value="UniProtKB-KW"/>
</dbReference>
<gene>
    <name evidence="12" type="ORF">B0H15DRAFT_493788</name>
</gene>
<dbReference type="CDD" id="cd01408">
    <property type="entry name" value="SIRT1"/>
    <property type="match status" value="1"/>
</dbReference>
<dbReference type="SUPFAM" id="SSF52467">
    <property type="entry name" value="DHS-like NAD/FAD-binding domain"/>
    <property type="match status" value="1"/>
</dbReference>
<protein>
    <submittedName>
        <fullName evidence="12">Sir2 family histone deacetylase Hst2</fullName>
    </submittedName>
</protein>
<keyword evidence="13" id="KW-1185">Reference proteome</keyword>
<dbReference type="InterPro" id="IPR050134">
    <property type="entry name" value="NAD-dep_sirtuin_deacylases"/>
</dbReference>
<dbReference type="GO" id="GO:0005634">
    <property type="term" value="C:nucleus"/>
    <property type="evidence" value="ECO:0007669"/>
    <property type="project" value="TreeGrafter"/>
</dbReference>
<comment type="subcellular location">
    <subcellularLocation>
        <location evidence="2">Mitochondrion</location>
    </subcellularLocation>
</comment>
<evidence type="ECO:0000256" key="1">
    <source>
        <dbReference type="ARBA" id="ARBA00001947"/>
    </source>
</evidence>
<organism evidence="12 13">
    <name type="scientific">Mycena belliarum</name>
    <dbReference type="NCBI Taxonomy" id="1033014"/>
    <lineage>
        <taxon>Eukaryota</taxon>
        <taxon>Fungi</taxon>
        <taxon>Dikarya</taxon>
        <taxon>Basidiomycota</taxon>
        <taxon>Agaricomycotina</taxon>
        <taxon>Agaricomycetes</taxon>
        <taxon>Agaricomycetidae</taxon>
        <taxon>Agaricales</taxon>
        <taxon>Marasmiineae</taxon>
        <taxon>Mycenaceae</taxon>
        <taxon>Mycena</taxon>
    </lineage>
</organism>
<dbReference type="InterPro" id="IPR026590">
    <property type="entry name" value="Ssirtuin_cat_dom"/>
</dbReference>
<dbReference type="Gene3D" id="3.30.1600.10">
    <property type="entry name" value="SIR2/SIRT2 'Small Domain"/>
    <property type="match status" value="1"/>
</dbReference>
<feature type="binding site" evidence="9">
    <location>
        <position position="146"/>
    </location>
    <ligand>
        <name>Zn(2+)</name>
        <dbReference type="ChEBI" id="CHEBI:29105"/>
    </ligand>
</feature>
<evidence type="ECO:0000259" key="11">
    <source>
        <dbReference type="PROSITE" id="PS50305"/>
    </source>
</evidence>
<evidence type="ECO:0000256" key="3">
    <source>
        <dbReference type="ARBA" id="ARBA00006924"/>
    </source>
</evidence>
<proteinExistence type="inferred from homology"/>
<dbReference type="Gene3D" id="3.40.50.1220">
    <property type="entry name" value="TPP-binding domain"/>
    <property type="match status" value="1"/>
</dbReference>
<evidence type="ECO:0000256" key="6">
    <source>
        <dbReference type="ARBA" id="ARBA00022833"/>
    </source>
</evidence>
<dbReference type="AlphaFoldDB" id="A0AAD6TYF1"/>
<dbReference type="GO" id="GO:0070403">
    <property type="term" value="F:NAD+ binding"/>
    <property type="evidence" value="ECO:0007669"/>
    <property type="project" value="InterPro"/>
</dbReference>
<comment type="similarity">
    <text evidence="3">Belongs to the sirtuin family. Class I subfamily.</text>
</comment>
<evidence type="ECO:0000313" key="12">
    <source>
        <dbReference type="EMBL" id="KAJ7079719.1"/>
    </source>
</evidence>
<dbReference type="GO" id="GO:0017136">
    <property type="term" value="F:histone deacetylase activity, NAD-dependent"/>
    <property type="evidence" value="ECO:0007669"/>
    <property type="project" value="TreeGrafter"/>
</dbReference>
<dbReference type="PANTHER" id="PTHR11085">
    <property type="entry name" value="NAD-DEPENDENT PROTEIN DEACYLASE SIRTUIN-5, MITOCHONDRIAL-RELATED"/>
    <property type="match status" value="1"/>
</dbReference>
<dbReference type="InterPro" id="IPR026591">
    <property type="entry name" value="Sirtuin_cat_small_dom_sf"/>
</dbReference>
<evidence type="ECO:0000256" key="10">
    <source>
        <dbReference type="SAM" id="MobiDB-lite"/>
    </source>
</evidence>
<feature type="domain" description="Deacetylase sirtuin-type" evidence="11">
    <location>
        <begin position="5"/>
        <end position="265"/>
    </location>
</feature>
<evidence type="ECO:0000256" key="8">
    <source>
        <dbReference type="ARBA" id="ARBA00023128"/>
    </source>
</evidence>
<dbReference type="PROSITE" id="PS50305">
    <property type="entry name" value="SIRTUIN"/>
    <property type="match status" value="1"/>
</dbReference>
<evidence type="ECO:0000313" key="13">
    <source>
        <dbReference type="Proteomes" id="UP001222325"/>
    </source>
</evidence>
<comment type="cofactor">
    <cofactor evidence="1">
        <name>Zn(2+)</name>
        <dbReference type="ChEBI" id="CHEBI:29105"/>
    </cofactor>
</comment>
<accession>A0AAD6TYF1</accession>
<evidence type="ECO:0000256" key="2">
    <source>
        <dbReference type="ARBA" id="ARBA00004173"/>
    </source>
</evidence>
<name>A0AAD6TYF1_9AGAR</name>
<dbReference type="InterPro" id="IPR003000">
    <property type="entry name" value="Sirtuin"/>
</dbReference>
<keyword evidence="7" id="KW-0520">NAD</keyword>
<reference evidence="12" key="1">
    <citation type="submission" date="2023-03" db="EMBL/GenBank/DDBJ databases">
        <title>Massive genome expansion in bonnet fungi (Mycena s.s.) driven by repeated elements and novel gene families across ecological guilds.</title>
        <authorList>
            <consortium name="Lawrence Berkeley National Laboratory"/>
            <person name="Harder C.B."/>
            <person name="Miyauchi S."/>
            <person name="Viragh M."/>
            <person name="Kuo A."/>
            <person name="Thoen E."/>
            <person name="Andreopoulos B."/>
            <person name="Lu D."/>
            <person name="Skrede I."/>
            <person name="Drula E."/>
            <person name="Henrissat B."/>
            <person name="Morin E."/>
            <person name="Kohler A."/>
            <person name="Barry K."/>
            <person name="LaButti K."/>
            <person name="Morin E."/>
            <person name="Salamov A."/>
            <person name="Lipzen A."/>
            <person name="Mereny Z."/>
            <person name="Hegedus B."/>
            <person name="Baldrian P."/>
            <person name="Stursova M."/>
            <person name="Weitz H."/>
            <person name="Taylor A."/>
            <person name="Grigoriev I.V."/>
            <person name="Nagy L.G."/>
            <person name="Martin F."/>
            <person name="Kauserud H."/>
        </authorList>
    </citation>
    <scope>NUCLEOTIDE SEQUENCE</scope>
    <source>
        <strain evidence="12">CBHHK173m</strain>
    </source>
</reference>
<feature type="region of interest" description="Disordered" evidence="10">
    <location>
        <begin position="318"/>
        <end position="426"/>
    </location>
</feature>
<feature type="binding site" evidence="9">
    <location>
        <position position="167"/>
    </location>
    <ligand>
        <name>Zn(2+)</name>
        <dbReference type="ChEBI" id="CHEBI:29105"/>
    </ligand>
</feature>
<sequence>MSQIKVLKSRDIPGLAEYIASDKCKNIVLMLGAGVSTSAGIPDFRSPDTGLYANLARLRLPYPEAVFDIRFFRNNPEPFYTLAQELYPGRFRPTIAHSFVRLLAAHSLLHTCFTQNIDTLETIAGVPADKVIEAHGSFASQRCIDCHRPYDDDKMKVKILAMETPKCETCGGLVKPDIVFFGEDLPDEFIKAIPNVAKADLLIIMGTSLTVHPFAGLAERTGLKCPRVLINLEVVGSIGRRPNDIVLLGKCDDAVEKLCKELGWEEELNALWAKTAMEPAWKDAQEAEDEGAAKEAATTDDLVRVITDAIGRKLKLDEAAESKESAADEEETVALNEETNAVKAEESPAFKAASKEEPTATKEEESTAAHSSSSPPRKENAAPNEETDAVKAEEPPAAPAFRAASKAESTASKEEESTAAPSAASP</sequence>
<dbReference type="Proteomes" id="UP001222325">
    <property type="component" value="Unassembled WGS sequence"/>
</dbReference>
<dbReference type="GO" id="GO:0005739">
    <property type="term" value="C:mitochondrion"/>
    <property type="evidence" value="ECO:0007669"/>
    <property type="project" value="UniProtKB-SubCell"/>
</dbReference>
<dbReference type="EMBL" id="JARJCN010000058">
    <property type="protein sequence ID" value="KAJ7079719.1"/>
    <property type="molecule type" value="Genomic_DNA"/>
</dbReference>
<dbReference type="InterPro" id="IPR029035">
    <property type="entry name" value="DHS-like_NAD/FAD-binding_dom"/>
</dbReference>
<keyword evidence="8" id="KW-0496">Mitochondrion</keyword>
<feature type="binding site" evidence="9">
    <location>
        <position position="170"/>
    </location>
    <ligand>
        <name>Zn(2+)</name>
        <dbReference type="ChEBI" id="CHEBI:29105"/>
    </ligand>
</feature>
<evidence type="ECO:0000256" key="7">
    <source>
        <dbReference type="ARBA" id="ARBA00023027"/>
    </source>
</evidence>
<feature type="binding site" evidence="9">
    <location>
        <position position="143"/>
    </location>
    <ligand>
        <name>Zn(2+)</name>
        <dbReference type="ChEBI" id="CHEBI:29105"/>
    </ligand>
</feature>
<dbReference type="PANTHER" id="PTHR11085:SF6">
    <property type="entry name" value="NAD-DEPENDENT PROTEIN DEACETYLASE SIRTUIN-2"/>
    <property type="match status" value="1"/>
</dbReference>
<evidence type="ECO:0000256" key="4">
    <source>
        <dbReference type="ARBA" id="ARBA00022679"/>
    </source>
</evidence>
<dbReference type="Pfam" id="PF02146">
    <property type="entry name" value="SIR2"/>
    <property type="match status" value="1"/>
</dbReference>
<feature type="active site" description="Proton acceptor" evidence="9">
    <location>
        <position position="135"/>
    </location>
</feature>
<feature type="compositionally biased region" description="Low complexity" evidence="10">
    <location>
        <begin position="399"/>
        <end position="410"/>
    </location>
</feature>
<comment type="caution">
    <text evidence="12">The sequence shown here is derived from an EMBL/GenBank/DDBJ whole genome shotgun (WGS) entry which is preliminary data.</text>
</comment>
<feature type="compositionally biased region" description="Basic and acidic residues" evidence="10">
    <location>
        <begin position="343"/>
        <end position="367"/>
    </location>
</feature>
<keyword evidence="6 9" id="KW-0862">Zinc</keyword>
<evidence type="ECO:0000256" key="9">
    <source>
        <dbReference type="PROSITE-ProRule" id="PRU00236"/>
    </source>
</evidence>
<keyword evidence="4" id="KW-0808">Transferase</keyword>